<dbReference type="Proteomes" id="UP000193622">
    <property type="component" value="Unassembled WGS sequence"/>
</dbReference>
<dbReference type="Proteomes" id="UP001084650">
    <property type="component" value="Unassembled WGS sequence"/>
</dbReference>
<organism evidence="2 3">
    <name type="scientific">Mycolicibacterium iranicum</name>
    <name type="common">Mycobacterium iranicum</name>
    <dbReference type="NCBI Taxonomy" id="912594"/>
    <lineage>
        <taxon>Bacteria</taxon>
        <taxon>Bacillati</taxon>
        <taxon>Actinomycetota</taxon>
        <taxon>Actinomycetes</taxon>
        <taxon>Mycobacteriales</taxon>
        <taxon>Mycobacteriaceae</taxon>
        <taxon>Mycolicibacterium</taxon>
    </lineage>
</organism>
<evidence type="ECO:0000313" key="3">
    <source>
        <dbReference type="Proteomes" id="UP000193622"/>
    </source>
</evidence>
<sequence>MTTSTPAETRPPVPPFTDESAALKARRAEDAWNTCDPLVVSLGYSVDSQWRNRSEFVSGREGIVEFLSEKWNREHEYRLIKELWAHSENRIAVRFAYEFHTASGEWFRAYGNENWLFDSSGLMTHRHASINDVPIRESDRKFFWDRGGPRPGDHPGLSDLGL</sequence>
<name>A0A1X1WU38_MYCIR</name>
<dbReference type="PANTHER" id="PTHR31757:SF0">
    <property type="entry name" value="SLL0781 PROTEIN"/>
    <property type="match status" value="1"/>
</dbReference>
<dbReference type="EMBL" id="LQPC01000022">
    <property type="protein sequence ID" value="ORV90121.1"/>
    <property type="molecule type" value="Genomic_DNA"/>
</dbReference>
<dbReference type="SUPFAM" id="SSF54427">
    <property type="entry name" value="NTF2-like"/>
    <property type="match status" value="1"/>
</dbReference>
<dbReference type="PANTHER" id="PTHR31757">
    <property type="entry name" value="SLL0781 PROTEIN"/>
    <property type="match status" value="1"/>
</dbReference>
<keyword evidence="4" id="KW-1185">Reference proteome</keyword>
<dbReference type="RefSeq" id="WP_024444946.1">
    <property type="nucleotide sequence ID" value="NZ_JAPQYE010000017.1"/>
</dbReference>
<dbReference type="AlphaFoldDB" id="A0A1X1WU38"/>
<accession>A0A1X1WU38</accession>
<dbReference type="Gene3D" id="3.10.450.50">
    <property type="match status" value="1"/>
</dbReference>
<reference evidence="1" key="2">
    <citation type="submission" date="2022-12" db="EMBL/GenBank/DDBJ databases">
        <title>Whole genome sequence of Mycolicibacterium iranicum strain SBH312.</title>
        <authorList>
            <person name="Jani J."/>
            <person name="Arifin Mustapha Z."/>
            <person name="Ahmed K."/>
            <person name="Kai Ling C."/>
        </authorList>
    </citation>
    <scope>NUCLEOTIDE SEQUENCE</scope>
    <source>
        <strain evidence="1">SBH312</strain>
    </source>
</reference>
<comment type="caution">
    <text evidence="2">The sequence shown here is derived from an EMBL/GenBank/DDBJ whole genome shotgun (WGS) entry which is preliminary data.</text>
</comment>
<dbReference type="Pfam" id="PF07080">
    <property type="entry name" value="DUF1348"/>
    <property type="match status" value="1"/>
</dbReference>
<evidence type="ECO:0000313" key="4">
    <source>
        <dbReference type="Proteomes" id="UP001084650"/>
    </source>
</evidence>
<gene>
    <name evidence="2" type="ORF">AWC12_08195</name>
    <name evidence="1" type="ORF">OY187_25960</name>
</gene>
<dbReference type="InterPro" id="IPR032710">
    <property type="entry name" value="NTF2-like_dom_sf"/>
</dbReference>
<protein>
    <submittedName>
        <fullName evidence="1">Nuclear transport factor 2 family protein</fullName>
    </submittedName>
</protein>
<dbReference type="EMBL" id="JAPQYE010000017">
    <property type="protein sequence ID" value="MCZ0731507.1"/>
    <property type="molecule type" value="Genomic_DNA"/>
</dbReference>
<evidence type="ECO:0000313" key="2">
    <source>
        <dbReference type="EMBL" id="ORV90121.1"/>
    </source>
</evidence>
<reference evidence="2 3" key="1">
    <citation type="submission" date="2016-01" db="EMBL/GenBank/DDBJ databases">
        <title>The new phylogeny of the genus Mycobacterium.</title>
        <authorList>
            <person name="Tarcisio F."/>
            <person name="Conor M."/>
            <person name="Antonella G."/>
            <person name="Elisabetta G."/>
            <person name="Giulia F.S."/>
            <person name="Sara T."/>
            <person name="Anna F."/>
            <person name="Clotilde B."/>
            <person name="Roberto B."/>
            <person name="Veronica D.S."/>
            <person name="Fabio R."/>
            <person name="Monica P."/>
            <person name="Olivier J."/>
            <person name="Enrico T."/>
            <person name="Nicola S."/>
        </authorList>
    </citation>
    <scope>NUCLEOTIDE SEQUENCE [LARGE SCALE GENOMIC DNA]</scope>
    <source>
        <strain evidence="2 3">DSM 45541</strain>
    </source>
</reference>
<dbReference type="InterPro" id="IPR009783">
    <property type="entry name" value="DUF1348"/>
</dbReference>
<proteinExistence type="predicted"/>
<evidence type="ECO:0000313" key="1">
    <source>
        <dbReference type="EMBL" id="MCZ0731507.1"/>
    </source>
</evidence>